<proteinExistence type="predicted"/>
<dbReference type="GO" id="GO:0016020">
    <property type="term" value="C:membrane"/>
    <property type="evidence" value="ECO:0007669"/>
    <property type="project" value="TreeGrafter"/>
</dbReference>
<reference evidence="1" key="1">
    <citation type="journal article" date="2019" name="Sci. Rep.">
        <title>Draft genome of Tanacetum cinerariifolium, the natural source of mosquito coil.</title>
        <authorList>
            <person name="Yamashiro T."/>
            <person name="Shiraishi A."/>
            <person name="Satake H."/>
            <person name="Nakayama K."/>
        </authorList>
    </citation>
    <scope>NUCLEOTIDE SEQUENCE</scope>
</reference>
<dbReference type="PANTHER" id="PTHR41807">
    <property type="entry name" value="GLUTATHIONE TRANSFERASE 3"/>
    <property type="match status" value="1"/>
</dbReference>
<feature type="non-terminal residue" evidence="1">
    <location>
        <position position="90"/>
    </location>
</feature>
<accession>A0A699XJ77</accession>
<dbReference type="InterPro" id="IPR038872">
    <property type="entry name" value="Put_GTT3"/>
</dbReference>
<dbReference type="AlphaFoldDB" id="A0A699XJ77"/>
<evidence type="ECO:0000313" key="1">
    <source>
        <dbReference type="EMBL" id="GFD56544.1"/>
    </source>
</evidence>
<dbReference type="EMBL" id="BKCJ011830727">
    <property type="protein sequence ID" value="GFD56544.1"/>
    <property type="molecule type" value="Genomic_DNA"/>
</dbReference>
<name>A0A699XJ77_TANCI</name>
<feature type="non-terminal residue" evidence="1">
    <location>
        <position position="1"/>
    </location>
</feature>
<sequence length="90" mass="9574">KSSYRQYPADPLVFNIVKAVLAYSAYRIPITDATVVNGAEAGISRVFDPSWGPFSGQTVGVVRDNVPGRYNGLQIGAVVGILVSLYDAAL</sequence>
<comment type="caution">
    <text evidence="1">The sequence shown here is derived from an EMBL/GenBank/DDBJ whole genome shotgun (WGS) entry which is preliminary data.</text>
</comment>
<protein>
    <submittedName>
        <fullName evidence="1">Uncharacterized protein</fullName>
    </submittedName>
</protein>
<gene>
    <name evidence="1" type="ORF">Tci_928513</name>
</gene>
<organism evidence="1">
    <name type="scientific">Tanacetum cinerariifolium</name>
    <name type="common">Dalmatian daisy</name>
    <name type="synonym">Chrysanthemum cinerariifolium</name>
    <dbReference type="NCBI Taxonomy" id="118510"/>
    <lineage>
        <taxon>Eukaryota</taxon>
        <taxon>Viridiplantae</taxon>
        <taxon>Streptophyta</taxon>
        <taxon>Embryophyta</taxon>
        <taxon>Tracheophyta</taxon>
        <taxon>Spermatophyta</taxon>
        <taxon>Magnoliopsida</taxon>
        <taxon>eudicotyledons</taxon>
        <taxon>Gunneridae</taxon>
        <taxon>Pentapetalae</taxon>
        <taxon>asterids</taxon>
        <taxon>campanulids</taxon>
        <taxon>Asterales</taxon>
        <taxon>Asteraceae</taxon>
        <taxon>Asteroideae</taxon>
        <taxon>Anthemideae</taxon>
        <taxon>Anthemidinae</taxon>
        <taxon>Tanacetum</taxon>
    </lineage>
</organism>
<dbReference type="PANTHER" id="PTHR41807:SF1">
    <property type="entry name" value="GLUTATHIONE TRANSFERASE 3"/>
    <property type="match status" value="1"/>
</dbReference>